<evidence type="ECO:0008006" key="3">
    <source>
        <dbReference type="Google" id="ProtNLM"/>
    </source>
</evidence>
<keyword evidence="2" id="KW-1185">Reference proteome</keyword>
<organism evidence="1 2">
    <name type="scientific">Eupransor demetentiae</name>
    <dbReference type="NCBI Taxonomy" id="3109584"/>
    <lineage>
        <taxon>Bacteria</taxon>
        <taxon>Bacillati</taxon>
        <taxon>Bacillota</taxon>
        <taxon>Bacilli</taxon>
        <taxon>Lactobacillales</taxon>
        <taxon>Lactobacillaceae</taxon>
        <taxon>Eupransor</taxon>
    </lineage>
</organism>
<accession>A0ABP0ESQ7</accession>
<dbReference type="Pfam" id="PF16784">
    <property type="entry name" value="HNHc_6"/>
    <property type="match status" value="1"/>
</dbReference>
<protein>
    <recommendedName>
        <fullName evidence="3">HNH endonuclease</fullName>
    </recommendedName>
</protein>
<dbReference type="Proteomes" id="UP001314241">
    <property type="component" value="Unassembled WGS sequence"/>
</dbReference>
<gene>
    <name evidence="1" type="ORF">R54876_GBNLAHCA_00702</name>
</gene>
<dbReference type="InterPro" id="IPR041242">
    <property type="entry name" value="HNHc_6"/>
</dbReference>
<sequence length="239" mass="27122">MAEFEGKILSHRGRIVTVELKDDDSLYKLEKYTAGYLHSVGIEVADKRSVSAQQRKFAMAIINDIARAQIGGAWAGIPNLVYEYFKFRYFYLTGDEDFSLSNARGVKSKANEFINMLLDFCLDHDVGLSRVPIQELQPEEIKHWEYACLMKHVCVLDGKPGDLHHLEGSRIGMGNNRLKVNHLGRMAISLCREHHSVFVHTKSEKAFLNKYHLSGIAIDETIAKSHHLKTTGGNDDRTY</sequence>
<evidence type="ECO:0000313" key="2">
    <source>
        <dbReference type="Proteomes" id="UP001314241"/>
    </source>
</evidence>
<name>A0ABP0ESQ7_9LACO</name>
<dbReference type="EMBL" id="CAWVOH010000001">
    <property type="protein sequence ID" value="CAK8054141.1"/>
    <property type="molecule type" value="Genomic_DNA"/>
</dbReference>
<evidence type="ECO:0000313" key="1">
    <source>
        <dbReference type="EMBL" id="CAK8054141.1"/>
    </source>
</evidence>
<reference evidence="1 2" key="1">
    <citation type="submission" date="2024-01" db="EMBL/GenBank/DDBJ databases">
        <authorList>
            <person name="Botero Cardona J."/>
        </authorList>
    </citation>
    <scope>NUCLEOTIDE SEQUENCE [LARGE SCALE GENOMIC DNA]</scope>
    <source>
        <strain evidence="1 2">LMG 33000</strain>
    </source>
</reference>
<proteinExistence type="predicted"/>
<dbReference type="RefSeq" id="WP_349641681.1">
    <property type="nucleotide sequence ID" value="NZ_CAWVOH010000001.1"/>
</dbReference>
<comment type="caution">
    <text evidence="1">The sequence shown here is derived from an EMBL/GenBank/DDBJ whole genome shotgun (WGS) entry which is preliminary data.</text>
</comment>